<dbReference type="OrthoDB" id="9804819at2"/>
<feature type="domain" description="ABC transporter" evidence="4">
    <location>
        <begin position="5"/>
        <end position="230"/>
    </location>
</feature>
<dbReference type="PANTHER" id="PTHR42939">
    <property type="entry name" value="ABC TRANSPORTER ATP-BINDING PROTEIN ALBC-RELATED"/>
    <property type="match status" value="1"/>
</dbReference>
<dbReference type="SUPFAM" id="SSF52540">
    <property type="entry name" value="P-loop containing nucleoside triphosphate hydrolases"/>
    <property type="match status" value="1"/>
</dbReference>
<sequence>MDFPLQVDNLTKVYGRQRGIDGASFTVRPGRIVGLLGPNGSGKSTTLHCITGYHRLSSGGITIAGHPHDTAAAKNRLGFLPDDLPLPESLSGRELLMLHAHLRPGLDLAAAYDLFDVFDLADHLDKYVGDYSHGMKRKLQLVLATAHRPRLLVLDEPLRGLDPEAAILMNTVIERSAGAGNGVLIATHDLFAAERGCDEVVIVSEGRVVTQGAPAELLERHRAANLEALFLALTGIGTGLERKLQHLTHTLDPDRIDPVATEVSGGIS</sequence>
<dbReference type="Proteomes" id="UP000238164">
    <property type="component" value="Chromosome 1"/>
</dbReference>
<dbReference type="EC" id="3.6.3.-" evidence="5"/>
<dbReference type="InterPro" id="IPR027417">
    <property type="entry name" value="P-loop_NTPase"/>
</dbReference>
<proteinExistence type="predicted"/>
<dbReference type="SMART" id="SM00382">
    <property type="entry name" value="AAA"/>
    <property type="match status" value="1"/>
</dbReference>
<evidence type="ECO:0000259" key="4">
    <source>
        <dbReference type="PROSITE" id="PS50893"/>
    </source>
</evidence>
<reference evidence="5 6" key="1">
    <citation type="submission" date="2018-02" db="EMBL/GenBank/DDBJ databases">
        <authorList>
            <person name="Cohen D.B."/>
            <person name="Kent A.D."/>
        </authorList>
    </citation>
    <scope>NUCLEOTIDE SEQUENCE [LARGE SCALE GENOMIC DNA]</scope>
    <source>
        <strain evidence="5">1</strain>
    </source>
</reference>
<dbReference type="InterPro" id="IPR017871">
    <property type="entry name" value="ABC_transporter-like_CS"/>
</dbReference>
<evidence type="ECO:0000313" key="5">
    <source>
        <dbReference type="EMBL" id="SPD88148.1"/>
    </source>
</evidence>
<evidence type="ECO:0000256" key="3">
    <source>
        <dbReference type="ARBA" id="ARBA00022840"/>
    </source>
</evidence>
<dbReference type="Pfam" id="PF00005">
    <property type="entry name" value="ABC_tran"/>
    <property type="match status" value="1"/>
</dbReference>
<keyword evidence="5" id="KW-0378">Hydrolase</keyword>
<dbReference type="InterPro" id="IPR051782">
    <property type="entry name" value="ABC_Transporter_VariousFunc"/>
</dbReference>
<dbReference type="AlphaFoldDB" id="A0A2N9JKR1"/>
<evidence type="ECO:0000313" key="6">
    <source>
        <dbReference type="Proteomes" id="UP000238164"/>
    </source>
</evidence>
<dbReference type="CDD" id="cd03230">
    <property type="entry name" value="ABC_DR_subfamily_A"/>
    <property type="match status" value="1"/>
</dbReference>
<keyword evidence="1" id="KW-0813">Transport</keyword>
<dbReference type="GO" id="GO:0005524">
    <property type="term" value="F:ATP binding"/>
    <property type="evidence" value="ECO:0007669"/>
    <property type="project" value="UniProtKB-KW"/>
</dbReference>
<accession>A0A2N9JKR1</accession>
<protein>
    <submittedName>
        <fullName evidence="5">Putative ABC transporter ATP-binding protein YxlF</fullName>
        <ecNumber evidence="5">3.6.3.-</ecNumber>
    </submittedName>
</protein>
<dbReference type="Gene3D" id="3.40.50.300">
    <property type="entry name" value="P-loop containing nucleotide triphosphate hydrolases"/>
    <property type="match status" value="1"/>
</dbReference>
<dbReference type="KEGG" id="mgg:MPLG2_3118"/>
<evidence type="ECO:0000256" key="2">
    <source>
        <dbReference type="ARBA" id="ARBA00022741"/>
    </source>
</evidence>
<dbReference type="PANTHER" id="PTHR42939:SF1">
    <property type="entry name" value="ABC TRANSPORTER ATP-BINDING PROTEIN ALBC-RELATED"/>
    <property type="match status" value="1"/>
</dbReference>
<gene>
    <name evidence="5" type="primary">yxlF</name>
    <name evidence="5" type="ORF">MPLG2_3118</name>
</gene>
<dbReference type="InterPro" id="IPR003593">
    <property type="entry name" value="AAA+_ATPase"/>
</dbReference>
<dbReference type="EMBL" id="LT985188">
    <property type="protein sequence ID" value="SPD88148.1"/>
    <property type="molecule type" value="Genomic_DNA"/>
</dbReference>
<dbReference type="RefSeq" id="WP_158681237.1">
    <property type="nucleotide sequence ID" value="NZ_BAAAGO010000006.1"/>
</dbReference>
<keyword evidence="6" id="KW-1185">Reference proteome</keyword>
<evidence type="ECO:0000256" key="1">
    <source>
        <dbReference type="ARBA" id="ARBA00022448"/>
    </source>
</evidence>
<dbReference type="PROSITE" id="PS50893">
    <property type="entry name" value="ABC_TRANSPORTER_2"/>
    <property type="match status" value="1"/>
</dbReference>
<dbReference type="PROSITE" id="PS00211">
    <property type="entry name" value="ABC_TRANSPORTER_1"/>
    <property type="match status" value="1"/>
</dbReference>
<dbReference type="GO" id="GO:0016887">
    <property type="term" value="F:ATP hydrolysis activity"/>
    <property type="evidence" value="ECO:0007669"/>
    <property type="project" value="InterPro"/>
</dbReference>
<dbReference type="InterPro" id="IPR003439">
    <property type="entry name" value="ABC_transporter-like_ATP-bd"/>
</dbReference>
<organism evidence="5 6">
    <name type="scientific">Micropruina glycogenica</name>
    <dbReference type="NCBI Taxonomy" id="75385"/>
    <lineage>
        <taxon>Bacteria</taxon>
        <taxon>Bacillati</taxon>
        <taxon>Actinomycetota</taxon>
        <taxon>Actinomycetes</taxon>
        <taxon>Propionibacteriales</taxon>
        <taxon>Nocardioidaceae</taxon>
        <taxon>Micropruina</taxon>
    </lineage>
</organism>
<keyword evidence="3 5" id="KW-0067">ATP-binding</keyword>
<name>A0A2N9JKR1_9ACTN</name>
<keyword evidence="2" id="KW-0547">Nucleotide-binding</keyword>